<dbReference type="GeneID" id="40746582"/>
<dbReference type="OrthoDB" id="3887593at2759"/>
<organism evidence="2 3">
    <name type="scientific">Aureobasidium pullulans EXF-150</name>
    <dbReference type="NCBI Taxonomy" id="1043002"/>
    <lineage>
        <taxon>Eukaryota</taxon>
        <taxon>Fungi</taxon>
        <taxon>Dikarya</taxon>
        <taxon>Ascomycota</taxon>
        <taxon>Pezizomycotina</taxon>
        <taxon>Dothideomycetes</taxon>
        <taxon>Dothideomycetidae</taxon>
        <taxon>Dothideales</taxon>
        <taxon>Saccotheciaceae</taxon>
        <taxon>Aureobasidium</taxon>
    </lineage>
</organism>
<dbReference type="EMBL" id="KL585008">
    <property type="protein sequence ID" value="KEQ79210.1"/>
    <property type="molecule type" value="Genomic_DNA"/>
</dbReference>
<feature type="region of interest" description="Disordered" evidence="1">
    <location>
        <begin position="1"/>
        <end position="61"/>
    </location>
</feature>
<feature type="region of interest" description="Disordered" evidence="1">
    <location>
        <begin position="86"/>
        <end position="114"/>
    </location>
</feature>
<dbReference type="AlphaFoldDB" id="A0A074X194"/>
<evidence type="ECO:0000256" key="1">
    <source>
        <dbReference type="SAM" id="MobiDB-lite"/>
    </source>
</evidence>
<name>A0A074X194_AURPU</name>
<gene>
    <name evidence="2" type="ORF">M438DRAFT_339975</name>
</gene>
<feature type="compositionally biased region" description="Polar residues" evidence="1">
    <location>
        <begin position="34"/>
        <end position="49"/>
    </location>
</feature>
<protein>
    <submittedName>
        <fullName evidence="2">Uncharacterized protein</fullName>
    </submittedName>
</protein>
<proteinExistence type="predicted"/>
<dbReference type="Proteomes" id="UP000030706">
    <property type="component" value="Unassembled WGS sequence"/>
</dbReference>
<keyword evidence="3" id="KW-1185">Reference proteome</keyword>
<feature type="region of interest" description="Disordered" evidence="1">
    <location>
        <begin position="219"/>
        <end position="248"/>
    </location>
</feature>
<sequence length="272" mass="29335">MTDHSTYSPIGAGSPDLHSNPSVPSTPNVPSTPGLPSSPTAIVTESDGFTSYPPTPQGLSRRQLNLFKRQRKAALKLAMLMATELEDPTSSPSTFHHVTDTENDTDIPGDYKRGDLGRQARKLFKSKDKHAMFTTSITIVESDLHIKTPIKNNGNNGGTSNKTKAIISASPVAKGTTNHDEVTDGTKVAGHSRPFAPPTFWFLSSPIAWSLAFTPKPEPVPELTTPEPVDGAVGPKPEPVPRPPTPDPYPPPAPIFWRLLWLQMLAPVNPAM</sequence>
<dbReference type="RefSeq" id="XP_029755397.1">
    <property type="nucleotide sequence ID" value="XM_029904276.1"/>
</dbReference>
<evidence type="ECO:0000313" key="3">
    <source>
        <dbReference type="Proteomes" id="UP000030706"/>
    </source>
</evidence>
<feature type="compositionally biased region" description="Low complexity" evidence="1">
    <location>
        <begin position="19"/>
        <end position="32"/>
    </location>
</feature>
<dbReference type="HOGENOM" id="CLU_1023026_0_0_1"/>
<evidence type="ECO:0000313" key="2">
    <source>
        <dbReference type="EMBL" id="KEQ79210.1"/>
    </source>
</evidence>
<accession>A0A074X194</accession>
<reference evidence="2 3" key="1">
    <citation type="journal article" date="2014" name="BMC Genomics">
        <title>Genome sequencing of four Aureobasidium pullulans varieties: biotechnological potential, stress tolerance, and description of new species.</title>
        <authorList>
            <person name="Gostin Ar C."/>
            <person name="Ohm R.A."/>
            <person name="Kogej T."/>
            <person name="Sonjak S."/>
            <person name="Turk M."/>
            <person name="Zajc J."/>
            <person name="Zalar P."/>
            <person name="Grube M."/>
            <person name="Sun H."/>
            <person name="Han J."/>
            <person name="Sharma A."/>
            <person name="Chiniquy J."/>
            <person name="Ngan C.Y."/>
            <person name="Lipzen A."/>
            <person name="Barry K."/>
            <person name="Grigoriev I.V."/>
            <person name="Gunde-Cimerman N."/>
        </authorList>
    </citation>
    <scope>NUCLEOTIDE SEQUENCE [LARGE SCALE GENOMIC DNA]</scope>
    <source>
        <strain evidence="2 3">EXF-150</strain>
    </source>
</reference>
<feature type="compositionally biased region" description="Pro residues" evidence="1">
    <location>
        <begin position="236"/>
        <end position="248"/>
    </location>
</feature>